<dbReference type="GO" id="GO:0005737">
    <property type="term" value="C:cytoplasm"/>
    <property type="evidence" value="ECO:0007669"/>
    <property type="project" value="UniProtKB-SubCell"/>
</dbReference>
<dbReference type="InterPro" id="IPR001162">
    <property type="entry name" value="UvrC_RNase_H_dom"/>
</dbReference>
<feature type="domain" description="UvrC family homology region profile" evidence="10">
    <location>
        <begin position="275"/>
        <end position="498"/>
    </location>
</feature>
<dbReference type="SUPFAM" id="SSF82771">
    <property type="entry name" value="GIY-YIG endonuclease"/>
    <property type="match status" value="1"/>
</dbReference>
<keyword evidence="6 7" id="KW-0742">SOS response</keyword>
<evidence type="ECO:0000256" key="7">
    <source>
        <dbReference type="HAMAP-Rule" id="MF_00203"/>
    </source>
</evidence>
<dbReference type="Pfam" id="PF22920">
    <property type="entry name" value="UvrC_RNaseH"/>
    <property type="match status" value="1"/>
</dbReference>
<dbReference type="HAMAP" id="MF_00203">
    <property type="entry name" value="UvrC"/>
    <property type="match status" value="1"/>
</dbReference>
<accession>A0A378QBX2</accession>
<dbReference type="FunFam" id="3.40.1440.10:FF:000001">
    <property type="entry name" value="UvrABC system protein C"/>
    <property type="match status" value="1"/>
</dbReference>
<dbReference type="Gene3D" id="3.30.420.340">
    <property type="entry name" value="UvrC, RNAse H endonuclease domain"/>
    <property type="match status" value="1"/>
</dbReference>
<evidence type="ECO:0000259" key="9">
    <source>
        <dbReference type="PROSITE" id="PS50164"/>
    </source>
</evidence>
<dbReference type="Pfam" id="PF08459">
    <property type="entry name" value="UvrC_RNaseH_dom"/>
    <property type="match status" value="1"/>
</dbReference>
<comment type="similarity">
    <text evidence="7">Belongs to the UvrC family.</text>
</comment>
<evidence type="ECO:0000256" key="3">
    <source>
        <dbReference type="ARBA" id="ARBA00022769"/>
    </source>
</evidence>
<keyword evidence="4 7" id="KW-0267">Excision nuclease</keyword>
<evidence type="ECO:0000259" key="10">
    <source>
        <dbReference type="PROSITE" id="PS50165"/>
    </source>
</evidence>
<dbReference type="Gene3D" id="1.10.150.20">
    <property type="entry name" value="5' to 3' exonuclease, C-terminal subdomain"/>
    <property type="match status" value="1"/>
</dbReference>
<evidence type="ECO:0000256" key="5">
    <source>
        <dbReference type="ARBA" id="ARBA00023204"/>
    </source>
</evidence>
<dbReference type="NCBIfam" id="TIGR00194">
    <property type="entry name" value="uvrC"/>
    <property type="match status" value="1"/>
</dbReference>
<sequence length="625" mass="69948">MPKNKTPSIDPATIEIAAATADRKARLDHLIKRLPNLPGVYKMLGKNGDIIYVGKAKSLKSRVNSYFAKTIDHPKTRALVQRIDNIETIITRSETEALLLEQNLIKLHRPPYNVLLRDDKSYLYVFISADKPYPRLAYGRGKGQHQKGRFFGPFPSAHAAKQTLLMMQKMFMVRQCTNAFFAQRQRPCLEYQIKRCKAPCVGLVSPEEYADDVNNTIRFLKGEGTDLQVKLVGKMEQAAEDMNFEQAALYRDQLSMLREVQAKQAVYTVKGEADIIAIASQAGITCVHVMNVRNGQVLGGNNYFPDVDSENDIADNLSEFVSSFYFQVSDDLPEELIISHELPDQTAMTEALTETFGKKVTIKTKVREQRSEWLTLAQMNANNALQTKLGDYLEVKSRFNALNAVLKEALQGKSLDRIECFDISHTMGEATIASCVVADQGGLRKRDYRQYAIHGITGGDDYAAMKQVLNRRYSKQPLPDLLLIDGGKGQLNMAKDVLSELGILTQTLLVGVAKGEGRKAGLEVLHFIDREPLDLPADSKALHLIMHIRDEAHRFAITAHRKKRDKRRSSSVLEAIPGLGEKRRRELLNHFGGLQQLLGASQDEIGQVNGIGKVMANTIYKVLHG</sequence>
<dbReference type="InterPro" id="IPR001943">
    <property type="entry name" value="UVR_dom"/>
</dbReference>
<dbReference type="GO" id="GO:0006289">
    <property type="term" value="P:nucleotide-excision repair"/>
    <property type="evidence" value="ECO:0007669"/>
    <property type="project" value="UniProtKB-UniRule"/>
</dbReference>
<comment type="subunit">
    <text evidence="7">Interacts with UvrB in an incision complex.</text>
</comment>
<evidence type="ECO:0000256" key="6">
    <source>
        <dbReference type="ARBA" id="ARBA00023236"/>
    </source>
</evidence>
<dbReference type="SUPFAM" id="SSF46600">
    <property type="entry name" value="C-terminal UvrC-binding domain of UvrB"/>
    <property type="match status" value="1"/>
</dbReference>
<keyword evidence="1 7" id="KW-0963">Cytoplasm</keyword>
<keyword evidence="12" id="KW-1185">Reference proteome</keyword>
<dbReference type="AlphaFoldDB" id="A0A378QBX2"/>
<dbReference type="Gene3D" id="3.40.1440.10">
    <property type="entry name" value="GIY-YIG endonuclease"/>
    <property type="match status" value="1"/>
</dbReference>
<dbReference type="PROSITE" id="PS50164">
    <property type="entry name" value="GIY_YIG"/>
    <property type="match status" value="1"/>
</dbReference>
<dbReference type="InterPro" id="IPR000305">
    <property type="entry name" value="GIY-YIG_endonuc"/>
</dbReference>
<dbReference type="PANTHER" id="PTHR30562:SF1">
    <property type="entry name" value="UVRABC SYSTEM PROTEIN C"/>
    <property type="match status" value="1"/>
</dbReference>
<evidence type="ECO:0000313" key="11">
    <source>
        <dbReference type="EMBL" id="STY98340.1"/>
    </source>
</evidence>
<dbReference type="InterPro" id="IPR010994">
    <property type="entry name" value="RuvA_2-like"/>
</dbReference>
<dbReference type="Pfam" id="PF01541">
    <property type="entry name" value="GIY-YIG"/>
    <property type="match status" value="1"/>
</dbReference>
<dbReference type="Gene3D" id="4.10.860.10">
    <property type="entry name" value="UVR domain"/>
    <property type="match status" value="1"/>
</dbReference>
<gene>
    <name evidence="7 11" type="primary">uvrC</name>
    <name evidence="11" type="ORF">NCTC10465_02150</name>
</gene>
<dbReference type="CDD" id="cd10434">
    <property type="entry name" value="GIY-YIG_UvrC_Cho"/>
    <property type="match status" value="1"/>
</dbReference>
<keyword evidence="5 7" id="KW-0234">DNA repair</keyword>
<dbReference type="GO" id="GO:0009380">
    <property type="term" value="C:excinuclease repair complex"/>
    <property type="evidence" value="ECO:0007669"/>
    <property type="project" value="InterPro"/>
</dbReference>
<proteinExistence type="inferred from homology"/>
<organism evidence="11 12">
    <name type="scientific">Faucicola osloensis</name>
    <name type="common">Moraxella osloensis</name>
    <dbReference type="NCBI Taxonomy" id="34062"/>
    <lineage>
        <taxon>Bacteria</taxon>
        <taxon>Pseudomonadati</taxon>
        <taxon>Pseudomonadota</taxon>
        <taxon>Gammaproteobacteria</taxon>
        <taxon>Moraxellales</taxon>
        <taxon>Moraxellaceae</taxon>
        <taxon>Faucicola</taxon>
    </lineage>
</organism>
<dbReference type="InterPro" id="IPR035901">
    <property type="entry name" value="GIY-YIG_endonuc_sf"/>
</dbReference>
<dbReference type="EMBL" id="UGPY01000001">
    <property type="protein sequence ID" value="STY98340.1"/>
    <property type="molecule type" value="Genomic_DNA"/>
</dbReference>
<comment type="subcellular location">
    <subcellularLocation>
        <location evidence="7">Cytoplasm</location>
    </subcellularLocation>
</comment>
<dbReference type="Pfam" id="PF12826">
    <property type="entry name" value="HHH_2"/>
    <property type="match status" value="1"/>
</dbReference>
<dbReference type="InterPro" id="IPR047296">
    <property type="entry name" value="GIY-YIG_UvrC_Cho"/>
</dbReference>
<feature type="domain" description="UVR" evidence="8">
    <location>
        <begin position="225"/>
        <end position="260"/>
    </location>
</feature>
<dbReference type="InterPro" id="IPR036876">
    <property type="entry name" value="UVR_dom_sf"/>
</dbReference>
<protein>
    <recommendedName>
        <fullName evidence="7">UvrABC system protein C</fullName>
        <shortName evidence="7">Protein UvrC</shortName>
    </recommendedName>
    <alternativeName>
        <fullName evidence="7">Excinuclease ABC subunit C</fullName>
    </alternativeName>
</protein>
<evidence type="ECO:0000256" key="2">
    <source>
        <dbReference type="ARBA" id="ARBA00022763"/>
    </source>
</evidence>
<dbReference type="GO" id="GO:0009432">
    <property type="term" value="P:SOS response"/>
    <property type="evidence" value="ECO:0007669"/>
    <property type="project" value="UniProtKB-UniRule"/>
</dbReference>
<dbReference type="Proteomes" id="UP000255230">
    <property type="component" value="Unassembled WGS sequence"/>
</dbReference>
<dbReference type="PROSITE" id="PS50165">
    <property type="entry name" value="UVRC"/>
    <property type="match status" value="1"/>
</dbReference>
<keyword evidence="3 7" id="KW-0228">DNA excision</keyword>
<dbReference type="GeneID" id="35778077"/>
<dbReference type="SUPFAM" id="SSF47781">
    <property type="entry name" value="RuvA domain 2-like"/>
    <property type="match status" value="1"/>
</dbReference>
<dbReference type="InterPro" id="IPR003583">
    <property type="entry name" value="Hlx-hairpin-Hlx_DNA-bd_motif"/>
</dbReference>
<reference evidence="11 12" key="1">
    <citation type="submission" date="2018-06" db="EMBL/GenBank/DDBJ databases">
        <authorList>
            <consortium name="Pathogen Informatics"/>
            <person name="Doyle S."/>
        </authorList>
    </citation>
    <scope>NUCLEOTIDE SEQUENCE [LARGE SCALE GENOMIC DNA]</scope>
    <source>
        <strain evidence="11 12">NCTC10465</strain>
    </source>
</reference>
<name>A0A378QBX2_FAUOS</name>
<dbReference type="GO" id="GO:0009381">
    <property type="term" value="F:excinuclease ABC activity"/>
    <property type="evidence" value="ECO:0007669"/>
    <property type="project" value="UniProtKB-UniRule"/>
</dbReference>
<dbReference type="RefSeq" id="WP_062333150.1">
    <property type="nucleotide sequence ID" value="NZ_CBCRZU010000008.1"/>
</dbReference>
<keyword evidence="2 7" id="KW-0227">DNA damage</keyword>
<dbReference type="InterPro" id="IPR004791">
    <property type="entry name" value="UvrC"/>
</dbReference>
<feature type="domain" description="GIY-YIG" evidence="9">
    <location>
        <begin position="36"/>
        <end position="114"/>
    </location>
</feature>
<dbReference type="InterPro" id="IPR050066">
    <property type="entry name" value="UvrABC_protein_C"/>
</dbReference>
<comment type="function">
    <text evidence="7">The UvrABC repair system catalyzes the recognition and processing of DNA lesions. UvrC both incises the 5' and 3' sides of the lesion. The N-terminal half is responsible for the 3' incision and the C-terminal half is responsible for the 5' incision.</text>
</comment>
<dbReference type="InterPro" id="IPR038476">
    <property type="entry name" value="UvrC_RNase_H_dom_sf"/>
</dbReference>
<dbReference type="SMART" id="SM00465">
    <property type="entry name" value="GIYc"/>
    <property type="match status" value="1"/>
</dbReference>
<evidence type="ECO:0000259" key="8">
    <source>
        <dbReference type="PROSITE" id="PS50151"/>
    </source>
</evidence>
<dbReference type="SMART" id="SM00278">
    <property type="entry name" value="HhH1"/>
    <property type="match status" value="2"/>
</dbReference>
<dbReference type="InterPro" id="IPR041663">
    <property type="entry name" value="DisA/LigA_HHH"/>
</dbReference>
<dbReference type="PANTHER" id="PTHR30562">
    <property type="entry name" value="UVRC/OXIDOREDUCTASE"/>
    <property type="match status" value="1"/>
</dbReference>
<dbReference type="GO" id="GO:0003677">
    <property type="term" value="F:DNA binding"/>
    <property type="evidence" value="ECO:0007669"/>
    <property type="project" value="UniProtKB-UniRule"/>
</dbReference>
<evidence type="ECO:0000256" key="1">
    <source>
        <dbReference type="ARBA" id="ARBA00022490"/>
    </source>
</evidence>
<dbReference type="KEGG" id="mos:AXE82_07440"/>
<dbReference type="FunFam" id="3.30.420.340:FF:000001">
    <property type="entry name" value="UvrABC system protein C"/>
    <property type="match status" value="1"/>
</dbReference>
<evidence type="ECO:0000313" key="12">
    <source>
        <dbReference type="Proteomes" id="UP000255230"/>
    </source>
</evidence>
<dbReference type="Pfam" id="PF02151">
    <property type="entry name" value="UVR"/>
    <property type="match status" value="1"/>
</dbReference>
<dbReference type="PROSITE" id="PS50151">
    <property type="entry name" value="UVR"/>
    <property type="match status" value="1"/>
</dbReference>
<evidence type="ECO:0000256" key="4">
    <source>
        <dbReference type="ARBA" id="ARBA00022881"/>
    </source>
</evidence>